<dbReference type="EMBL" id="CP001322">
    <property type="protein sequence ID" value="ACL02548.1"/>
    <property type="molecule type" value="Genomic_DNA"/>
</dbReference>
<dbReference type="AlphaFoldDB" id="B8FHY1"/>
<feature type="transmembrane region" description="Helical" evidence="1">
    <location>
        <begin position="345"/>
        <end position="366"/>
    </location>
</feature>
<keyword evidence="1" id="KW-1133">Transmembrane helix</keyword>
<gene>
    <name evidence="2" type="ordered locus">Dalk_0843</name>
</gene>
<protein>
    <recommendedName>
        <fullName evidence="4">Glycosyltransferase RgtA/B/C/D-like domain-containing protein</fullName>
    </recommendedName>
</protein>
<feature type="transmembrane region" description="Helical" evidence="1">
    <location>
        <begin position="152"/>
        <end position="169"/>
    </location>
</feature>
<feature type="transmembrane region" description="Helical" evidence="1">
    <location>
        <begin position="299"/>
        <end position="325"/>
    </location>
</feature>
<keyword evidence="1" id="KW-0472">Membrane</keyword>
<dbReference type="KEGG" id="dal:Dalk_0843"/>
<dbReference type="Proteomes" id="UP000000739">
    <property type="component" value="Chromosome"/>
</dbReference>
<keyword evidence="3" id="KW-1185">Reference proteome</keyword>
<dbReference type="eggNOG" id="COG1287">
    <property type="taxonomic scope" value="Bacteria"/>
</dbReference>
<feature type="transmembrane region" description="Helical" evidence="1">
    <location>
        <begin position="127"/>
        <end position="146"/>
    </location>
</feature>
<accession>B8FHY1</accession>
<evidence type="ECO:0008006" key="4">
    <source>
        <dbReference type="Google" id="ProtNLM"/>
    </source>
</evidence>
<feature type="transmembrane region" description="Helical" evidence="1">
    <location>
        <begin position="102"/>
        <end position="120"/>
    </location>
</feature>
<keyword evidence="1" id="KW-0812">Transmembrane</keyword>
<proteinExistence type="predicted"/>
<feature type="transmembrane region" description="Helical" evidence="1">
    <location>
        <begin position="225"/>
        <end position="249"/>
    </location>
</feature>
<name>B8FHY1_DESAL</name>
<reference evidence="2 3" key="1">
    <citation type="journal article" date="2012" name="Environ. Microbiol.">
        <title>The genome sequence of Desulfatibacillum alkenivorans AK-01: a blueprint for anaerobic alkane oxidation.</title>
        <authorList>
            <person name="Callaghan A.V."/>
            <person name="Morris B.E."/>
            <person name="Pereira I.A."/>
            <person name="McInerney M.J."/>
            <person name="Austin R.N."/>
            <person name="Groves J.T."/>
            <person name="Kukor J.J."/>
            <person name="Suflita J.M."/>
            <person name="Young L.Y."/>
            <person name="Zylstra G.J."/>
            <person name="Wawrik B."/>
        </authorList>
    </citation>
    <scope>NUCLEOTIDE SEQUENCE [LARGE SCALE GENOMIC DNA]</scope>
    <source>
        <strain evidence="2 3">AK-01</strain>
    </source>
</reference>
<dbReference type="HOGENOM" id="CLU_033063_0_0_7"/>
<sequence>MTDAATMENQLNSVSPNSPQWSRLLKGAAWFLAIANALWAFSLIMADPDLWGHLKFGQALVENGSLHATDPFSLTAFGHIWINHEWLTELVFWVAYANFGDAGLLLGKLLIGLGIVVMLLKTCRDQPIIAAALVVSLAAFAAAPGFNVRPQVFSFFFYTVFIVVLREFFSGGKNLLFLLPISTVIWVQLHGGFLMGVVVLGLAAGWATLMQLVSGKKEFSLKTLWFWTILTFAAPMINPYGYKLLLFFSQTLSVPRAISEWEPLPLMDFSHWQAKLLMVMFFAAVCLKPEKIRKWEAVVVFFTVYASLKHVRHLPFFAITVAPWLVDWIGEAVAEFKEKRPQTVMTLPTIGIIAAAFIVVGAVQCYKTVDLYRAAKLRIVVDQDFYPVHAVRYMKANNLTGGLILPFDWGEFAMWHLYPNMLVSIDGRFRTCYPEQVIQDHMRAFSLPWQEWRRLDKYKGDVLLTPNTKFFQELAAINKGWKIIHADSTAILFLRDNEYNQPVLARFRGPGFVKPDLTDIQFFP</sequence>
<evidence type="ECO:0000256" key="1">
    <source>
        <dbReference type="SAM" id="Phobius"/>
    </source>
</evidence>
<evidence type="ECO:0000313" key="2">
    <source>
        <dbReference type="EMBL" id="ACL02548.1"/>
    </source>
</evidence>
<evidence type="ECO:0000313" key="3">
    <source>
        <dbReference type="Proteomes" id="UP000000739"/>
    </source>
</evidence>
<organism evidence="2 3">
    <name type="scientific">Desulfatibacillum aliphaticivorans</name>
    <dbReference type="NCBI Taxonomy" id="218208"/>
    <lineage>
        <taxon>Bacteria</taxon>
        <taxon>Pseudomonadati</taxon>
        <taxon>Thermodesulfobacteriota</taxon>
        <taxon>Desulfobacteria</taxon>
        <taxon>Desulfobacterales</taxon>
        <taxon>Desulfatibacillaceae</taxon>
        <taxon>Desulfatibacillum</taxon>
    </lineage>
</organism>
<feature type="transmembrane region" description="Helical" evidence="1">
    <location>
        <begin position="28"/>
        <end position="46"/>
    </location>
</feature>
<feature type="transmembrane region" description="Helical" evidence="1">
    <location>
        <begin position="195"/>
        <end position="213"/>
    </location>
</feature>